<dbReference type="InterPro" id="IPR052529">
    <property type="entry name" value="Bact_Transport_Assoc"/>
</dbReference>
<evidence type="ECO:0000313" key="4">
    <source>
        <dbReference type="EMBL" id="UWZ39262.1"/>
    </source>
</evidence>
<feature type="transmembrane region" description="Helical" evidence="2">
    <location>
        <begin position="217"/>
        <end position="233"/>
    </location>
</feature>
<dbReference type="InterPro" id="IPR007349">
    <property type="entry name" value="DUF418"/>
</dbReference>
<keyword evidence="2" id="KW-1133">Transmembrane helix</keyword>
<accession>A0ABY5ZCW8</accession>
<dbReference type="PANTHER" id="PTHR30590:SF2">
    <property type="entry name" value="INNER MEMBRANE PROTEIN"/>
    <property type="match status" value="1"/>
</dbReference>
<organism evidence="4 5">
    <name type="scientific">Dactylosporangium roseum</name>
    <dbReference type="NCBI Taxonomy" id="47989"/>
    <lineage>
        <taxon>Bacteria</taxon>
        <taxon>Bacillati</taxon>
        <taxon>Actinomycetota</taxon>
        <taxon>Actinomycetes</taxon>
        <taxon>Micromonosporales</taxon>
        <taxon>Micromonosporaceae</taxon>
        <taxon>Dactylosporangium</taxon>
    </lineage>
</organism>
<dbReference type="PANTHER" id="PTHR30590">
    <property type="entry name" value="INNER MEMBRANE PROTEIN"/>
    <property type="match status" value="1"/>
</dbReference>
<evidence type="ECO:0000313" key="5">
    <source>
        <dbReference type="Proteomes" id="UP001058271"/>
    </source>
</evidence>
<dbReference type="Pfam" id="PF04235">
    <property type="entry name" value="DUF418"/>
    <property type="match status" value="1"/>
</dbReference>
<proteinExistence type="predicted"/>
<protein>
    <submittedName>
        <fullName evidence="4">DUF418 domain-containing protein</fullName>
    </submittedName>
</protein>
<dbReference type="Proteomes" id="UP001058271">
    <property type="component" value="Chromosome"/>
</dbReference>
<keyword evidence="2" id="KW-0812">Transmembrane</keyword>
<gene>
    <name evidence="4" type="ORF">Drose_14110</name>
</gene>
<evidence type="ECO:0000256" key="1">
    <source>
        <dbReference type="SAM" id="MobiDB-lite"/>
    </source>
</evidence>
<feature type="transmembrane region" description="Helical" evidence="2">
    <location>
        <begin position="363"/>
        <end position="380"/>
    </location>
</feature>
<feature type="transmembrane region" description="Helical" evidence="2">
    <location>
        <begin position="292"/>
        <end position="313"/>
    </location>
</feature>
<reference evidence="4" key="1">
    <citation type="submission" date="2021-04" db="EMBL/GenBank/DDBJ databases">
        <title>Biosynthetic gene clusters of Dactylosporangioum roseum.</title>
        <authorList>
            <person name="Hartkoorn R.C."/>
            <person name="Beaudoing E."/>
            <person name="Hot D."/>
            <person name="Moureu S."/>
        </authorList>
    </citation>
    <scope>NUCLEOTIDE SEQUENCE</scope>
    <source>
        <strain evidence="4">NRRL B-16295</strain>
    </source>
</reference>
<feature type="transmembrane region" description="Helical" evidence="2">
    <location>
        <begin position="154"/>
        <end position="174"/>
    </location>
</feature>
<feature type="transmembrane region" description="Helical" evidence="2">
    <location>
        <begin position="401"/>
        <end position="426"/>
    </location>
</feature>
<dbReference type="EMBL" id="CP073721">
    <property type="protein sequence ID" value="UWZ39262.1"/>
    <property type="molecule type" value="Genomic_DNA"/>
</dbReference>
<evidence type="ECO:0000259" key="3">
    <source>
        <dbReference type="Pfam" id="PF04235"/>
    </source>
</evidence>
<feature type="transmembrane region" description="Helical" evidence="2">
    <location>
        <begin position="245"/>
        <end position="264"/>
    </location>
</feature>
<keyword evidence="2" id="KW-0472">Membrane</keyword>
<feature type="domain" description="DUF418" evidence="3">
    <location>
        <begin position="315"/>
        <end position="469"/>
    </location>
</feature>
<feature type="region of interest" description="Disordered" evidence="1">
    <location>
        <begin position="52"/>
        <end position="77"/>
    </location>
</feature>
<evidence type="ECO:0000256" key="2">
    <source>
        <dbReference type="SAM" id="Phobius"/>
    </source>
</evidence>
<feature type="transmembrane region" description="Helical" evidence="2">
    <location>
        <begin position="432"/>
        <end position="453"/>
    </location>
</feature>
<feature type="transmembrane region" description="Helical" evidence="2">
    <location>
        <begin position="334"/>
        <end position="357"/>
    </location>
</feature>
<keyword evidence="5" id="KW-1185">Reference proteome</keyword>
<name>A0ABY5ZCW8_9ACTN</name>
<sequence length="480" mass="51316">MVTVLQYAEHLTDRQAAEAVRTRIAWKYCLGPDLADGGDGVRCGVARPTKDVPGIGTVKDEEGPNPRHAGSSRIHGGLPMDVSTTDGQVAETGRTHKPAGRLMLLDVLRGVAILGTLATNVWIFTHPAAEYGVLIDTADMAALADNPFETAFRFLANGKFLAMLTILFGVGLAIQHRSALRRDGRWPGRYPRRAALLFIEGTAHFLLVFAFDVLMGYAVAAIVVAWLLARSARVQAVVMWVSGGLHLALMLLGTAVLLAAPAPVTEADPRLARLFTDGSYLDQVRFRMDNALFLRAEPIITFGLLVFLFLLGVRLFRAGAFDAGATGRRIRRRMLVLGLGAGLPLNLATTLGGADLFLVDRYVVPPLVTLGYLGLIGTLLDRLARPGPVTAGLTAVGRTALSCYVLQNLACAAICYGWGLGLAAALADARPWWIFGLWAGASGVLALAASLWLRRFRQGPLEALQRRLLNAGTAGTAGHA</sequence>